<gene>
    <name evidence="2" type="ordered locus">MTR_4g119110</name>
</gene>
<sequence>MYTIEFAILFPSTSFIGWRLVHNRMSTDDQLHHRVTVLLKLVIWVLILALFRSLQCCIQISWKLIAINASKSHDLVTFTIVGSITLPLLYASSSPMSLAKVTLMLTSFLP</sequence>
<feature type="transmembrane region" description="Helical" evidence="1">
    <location>
        <begin position="35"/>
        <end position="54"/>
    </location>
</feature>
<reference evidence="3" key="3">
    <citation type="submission" date="2015-04" db="UniProtKB">
        <authorList>
            <consortium name="EnsemblPlants"/>
        </authorList>
    </citation>
    <scope>IDENTIFICATION</scope>
    <source>
        <strain evidence="3">cv. Jemalong A17</strain>
    </source>
</reference>
<evidence type="ECO:0000313" key="3">
    <source>
        <dbReference type="EnsemblPlants" id="AES91805"/>
    </source>
</evidence>
<dbReference type="PaxDb" id="3880-AES91805"/>
<evidence type="ECO:0000313" key="4">
    <source>
        <dbReference type="Proteomes" id="UP000002051"/>
    </source>
</evidence>
<dbReference type="Proteomes" id="UP000002051">
    <property type="component" value="Chromosome 4"/>
</dbReference>
<dbReference type="EMBL" id="CM001220">
    <property type="protein sequence ID" value="AES91805.1"/>
    <property type="molecule type" value="Genomic_DNA"/>
</dbReference>
<accession>G7JJ55</accession>
<name>G7JJ55_MEDTR</name>
<reference evidence="2 4" key="2">
    <citation type="journal article" date="2014" name="BMC Genomics">
        <title>An improved genome release (version Mt4.0) for the model legume Medicago truncatula.</title>
        <authorList>
            <person name="Tang H."/>
            <person name="Krishnakumar V."/>
            <person name="Bidwell S."/>
            <person name="Rosen B."/>
            <person name="Chan A."/>
            <person name="Zhou S."/>
            <person name="Gentzbittel L."/>
            <person name="Childs K.L."/>
            <person name="Yandell M."/>
            <person name="Gundlach H."/>
            <person name="Mayer K.F."/>
            <person name="Schwartz D.C."/>
            <person name="Town C.D."/>
        </authorList>
    </citation>
    <scope>GENOME REANNOTATION</scope>
    <source>
        <strain evidence="3 4">cv. Jemalong A17</strain>
    </source>
</reference>
<evidence type="ECO:0000313" key="2">
    <source>
        <dbReference type="EMBL" id="AES91805.1"/>
    </source>
</evidence>
<reference evidence="2 4" key="1">
    <citation type="journal article" date="2011" name="Nature">
        <title>The Medicago genome provides insight into the evolution of rhizobial symbioses.</title>
        <authorList>
            <person name="Young N.D."/>
            <person name="Debelle F."/>
            <person name="Oldroyd G.E."/>
            <person name="Geurts R."/>
            <person name="Cannon S.B."/>
            <person name="Udvardi M.K."/>
            <person name="Benedito V.A."/>
            <person name="Mayer K.F."/>
            <person name="Gouzy J."/>
            <person name="Schoof H."/>
            <person name="Van de Peer Y."/>
            <person name="Proost S."/>
            <person name="Cook D.R."/>
            <person name="Meyers B.C."/>
            <person name="Spannagl M."/>
            <person name="Cheung F."/>
            <person name="De Mita S."/>
            <person name="Krishnakumar V."/>
            <person name="Gundlach H."/>
            <person name="Zhou S."/>
            <person name="Mudge J."/>
            <person name="Bharti A.K."/>
            <person name="Murray J.D."/>
            <person name="Naoumkina M.A."/>
            <person name="Rosen B."/>
            <person name="Silverstein K.A."/>
            <person name="Tang H."/>
            <person name="Rombauts S."/>
            <person name="Zhao P.X."/>
            <person name="Zhou P."/>
            <person name="Barbe V."/>
            <person name="Bardou P."/>
            <person name="Bechner M."/>
            <person name="Bellec A."/>
            <person name="Berger A."/>
            <person name="Berges H."/>
            <person name="Bidwell S."/>
            <person name="Bisseling T."/>
            <person name="Choisne N."/>
            <person name="Couloux A."/>
            <person name="Denny R."/>
            <person name="Deshpande S."/>
            <person name="Dai X."/>
            <person name="Doyle J.J."/>
            <person name="Dudez A.M."/>
            <person name="Farmer A.D."/>
            <person name="Fouteau S."/>
            <person name="Franken C."/>
            <person name="Gibelin C."/>
            <person name="Gish J."/>
            <person name="Goldstein S."/>
            <person name="Gonzalez A.J."/>
            <person name="Green P.J."/>
            <person name="Hallab A."/>
            <person name="Hartog M."/>
            <person name="Hua A."/>
            <person name="Humphray S.J."/>
            <person name="Jeong D.H."/>
            <person name="Jing Y."/>
            <person name="Jocker A."/>
            <person name="Kenton S.M."/>
            <person name="Kim D.J."/>
            <person name="Klee K."/>
            <person name="Lai H."/>
            <person name="Lang C."/>
            <person name="Lin S."/>
            <person name="Macmil S.L."/>
            <person name="Magdelenat G."/>
            <person name="Matthews L."/>
            <person name="McCorrison J."/>
            <person name="Monaghan E.L."/>
            <person name="Mun J.H."/>
            <person name="Najar F.Z."/>
            <person name="Nicholson C."/>
            <person name="Noirot C."/>
            <person name="O'Bleness M."/>
            <person name="Paule C.R."/>
            <person name="Poulain J."/>
            <person name="Prion F."/>
            <person name="Qin B."/>
            <person name="Qu C."/>
            <person name="Retzel E.F."/>
            <person name="Riddle C."/>
            <person name="Sallet E."/>
            <person name="Samain S."/>
            <person name="Samson N."/>
            <person name="Sanders I."/>
            <person name="Saurat O."/>
            <person name="Scarpelli C."/>
            <person name="Schiex T."/>
            <person name="Segurens B."/>
            <person name="Severin A.J."/>
            <person name="Sherrier D.J."/>
            <person name="Shi R."/>
            <person name="Sims S."/>
            <person name="Singer S.R."/>
            <person name="Sinharoy S."/>
            <person name="Sterck L."/>
            <person name="Viollet A."/>
            <person name="Wang B.B."/>
            <person name="Wang K."/>
            <person name="Wang M."/>
            <person name="Wang X."/>
            <person name="Warfsmann J."/>
            <person name="Weissenbach J."/>
            <person name="White D.D."/>
            <person name="White J.D."/>
            <person name="Wiley G.B."/>
            <person name="Wincker P."/>
            <person name="Xing Y."/>
            <person name="Yang L."/>
            <person name="Yao Z."/>
            <person name="Ying F."/>
            <person name="Zhai J."/>
            <person name="Zhou L."/>
            <person name="Zuber A."/>
            <person name="Denarie J."/>
            <person name="Dixon R.A."/>
            <person name="May G.D."/>
            <person name="Schwartz D.C."/>
            <person name="Rogers J."/>
            <person name="Quetier F."/>
            <person name="Town C.D."/>
            <person name="Roe B.A."/>
        </authorList>
    </citation>
    <scope>NUCLEOTIDE SEQUENCE [LARGE SCALE GENOMIC DNA]</scope>
    <source>
        <strain evidence="2">A17</strain>
        <strain evidence="3 4">cv. Jemalong A17</strain>
    </source>
</reference>
<dbReference type="HOGENOM" id="CLU_2174746_0_0_1"/>
<dbReference type="AlphaFoldDB" id="G7JJ55"/>
<evidence type="ECO:0000256" key="1">
    <source>
        <dbReference type="SAM" id="Phobius"/>
    </source>
</evidence>
<keyword evidence="1 2" id="KW-0812">Transmembrane</keyword>
<organism evidence="2 4">
    <name type="scientific">Medicago truncatula</name>
    <name type="common">Barrel medic</name>
    <name type="synonym">Medicago tribuloides</name>
    <dbReference type="NCBI Taxonomy" id="3880"/>
    <lineage>
        <taxon>Eukaryota</taxon>
        <taxon>Viridiplantae</taxon>
        <taxon>Streptophyta</taxon>
        <taxon>Embryophyta</taxon>
        <taxon>Tracheophyta</taxon>
        <taxon>Spermatophyta</taxon>
        <taxon>Magnoliopsida</taxon>
        <taxon>eudicotyledons</taxon>
        <taxon>Gunneridae</taxon>
        <taxon>Pentapetalae</taxon>
        <taxon>rosids</taxon>
        <taxon>fabids</taxon>
        <taxon>Fabales</taxon>
        <taxon>Fabaceae</taxon>
        <taxon>Papilionoideae</taxon>
        <taxon>50 kb inversion clade</taxon>
        <taxon>NPAAA clade</taxon>
        <taxon>Hologalegina</taxon>
        <taxon>IRL clade</taxon>
        <taxon>Trifolieae</taxon>
        <taxon>Medicago</taxon>
    </lineage>
</organism>
<proteinExistence type="predicted"/>
<protein>
    <submittedName>
        <fullName evidence="2">Transmembrane protein, putative</fullName>
    </submittedName>
</protein>
<keyword evidence="4" id="KW-1185">Reference proteome</keyword>
<keyword evidence="1" id="KW-0472">Membrane</keyword>
<dbReference type="EnsemblPlants" id="AES91805">
    <property type="protein sequence ID" value="AES91805"/>
    <property type="gene ID" value="MTR_4g119110"/>
</dbReference>
<feature type="transmembrane region" description="Helical" evidence="1">
    <location>
        <begin position="75"/>
        <end position="93"/>
    </location>
</feature>
<keyword evidence="1" id="KW-1133">Transmembrane helix</keyword>